<dbReference type="Proteomes" id="UP000316079">
    <property type="component" value="Unassembled WGS sequence"/>
</dbReference>
<keyword evidence="3" id="KW-1185">Reference proteome</keyword>
<dbReference type="EMBL" id="SRMA01012291">
    <property type="protein sequence ID" value="TRZ03238.1"/>
    <property type="molecule type" value="Genomic_DNA"/>
</dbReference>
<proteinExistence type="predicted"/>
<feature type="non-terminal residue" evidence="2">
    <location>
        <position position="70"/>
    </location>
</feature>
<feature type="region of interest" description="Disordered" evidence="1">
    <location>
        <begin position="1"/>
        <end position="29"/>
    </location>
</feature>
<feature type="compositionally biased region" description="Polar residues" evidence="1">
    <location>
        <begin position="1"/>
        <end position="18"/>
    </location>
</feature>
<name>A0A553RM31_9TELE</name>
<evidence type="ECO:0000313" key="2">
    <source>
        <dbReference type="EMBL" id="TRZ03238.1"/>
    </source>
</evidence>
<evidence type="ECO:0000256" key="1">
    <source>
        <dbReference type="SAM" id="MobiDB-lite"/>
    </source>
</evidence>
<comment type="caution">
    <text evidence="2">The sequence shown here is derived from an EMBL/GenBank/DDBJ whole genome shotgun (WGS) entry which is preliminary data.</text>
</comment>
<dbReference type="AlphaFoldDB" id="A0A553RM31"/>
<evidence type="ECO:0000313" key="3">
    <source>
        <dbReference type="Proteomes" id="UP000316079"/>
    </source>
</evidence>
<protein>
    <submittedName>
        <fullName evidence="2">Uncharacterized protein</fullName>
    </submittedName>
</protein>
<accession>A0A553RM31</accession>
<sequence>MISISFSSEDSTRWNSPSRKQRALKPTQLISRNVSPWRVSLRTKDSAKPLTLSQRLVRRMSMSTVKSMNQ</sequence>
<gene>
    <name evidence="2" type="ORF">DNTS_015042</name>
</gene>
<organism evidence="2 3">
    <name type="scientific">Danionella cerebrum</name>
    <dbReference type="NCBI Taxonomy" id="2873325"/>
    <lineage>
        <taxon>Eukaryota</taxon>
        <taxon>Metazoa</taxon>
        <taxon>Chordata</taxon>
        <taxon>Craniata</taxon>
        <taxon>Vertebrata</taxon>
        <taxon>Euteleostomi</taxon>
        <taxon>Actinopterygii</taxon>
        <taxon>Neopterygii</taxon>
        <taxon>Teleostei</taxon>
        <taxon>Ostariophysi</taxon>
        <taxon>Cypriniformes</taxon>
        <taxon>Danionidae</taxon>
        <taxon>Danioninae</taxon>
        <taxon>Danionella</taxon>
    </lineage>
</organism>
<reference evidence="2 3" key="1">
    <citation type="journal article" date="2019" name="Sci. Data">
        <title>Hybrid genome assembly and annotation of Danionella translucida.</title>
        <authorList>
            <person name="Kadobianskyi M."/>
            <person name="Schulze L."/>
            <person name="Schuelke M."/>
            <person name="Judkewitz B."/>
        </authorList>
    </citation>
    <scope>NUCLEOTIDE SEQUENCE [LARGE SCALE GENOMIC DNA]</scope>
    <source>
        <strain evidence="2 3">Bolton</strain>
    </source>
</reference>